<dbReference type="InterPro" id="IPR036388">
    <property type="entry name" value="WH-like_DNA-bd_sf"/>
</dbReference>
<dbReference type="EMBL" id="FNMZ01000008">
    <property type="protein sequence ID" value="SDX68267.1"/>
    <property type="molecule type" value="Genomic_DNA"/>
</dbReference>
<dbReference type="STRING" id="356660.SAMN05444336_10893"/>
<proteinExistence type="predicted"/>
<dbReference type="CDD" id="cd07377">
    <property type="entry name" value="WHTH_GntR"/>
    <property type="match status" value="1"/>
</dbReference>
<feature type="domain" description="HTH gntR-type" evidence="4">
    <location>
        <begin position="1"/>
        <end position="63"/>
    </location>
</feature>
<evidence type="ECO:0000256" key="1">
    <source>
        <dbReference type="ARBA" id="ARBA00023015"/>
    </source>
</evidence>
<dbReference type="SMART" id="SM00895">
    <property type="entry name" value="FCD"/>
    <property type="match status" value="1"/>
</dbReference>
<protein>
    <submittedName>
        <fullName evidence="5">Transcriptional regulator, GntR family</fullName>
    </submittedName>
</protein>
<dbReference type="PANTHER" id="PTHR43537:SF6">
    <property type="entry name" value="HTH-TYPE TRANSCRIPTIONAL REPRESSOR RSPR"/>
    <property type="match status" value="1"/>
</dbReference>
<sequence length="214" mass="23978">MIVERLQEDISSMRLMPGSRISEPDIAARFGVSRQPVRDAFSRLESMGLLRIRPRKATEVKRFSRGEIEKSRFVRAAVEMEVLRRAARRCVAADGHELDACLALQRKALAKGDQLAFAQLDYDFHRAVCGIAGVPFAFDVIHAEKKKVDRLCMLALSREDRMPQLIDDHARIAEAVKAGREEEAVEAGTVHLSRLDATIEAIKVASAAYFEDED</sequence>
<dbReference type="InterPro" id="IPR008920">
    <property type="entry name" value="TF_FadR/GntR_C"/>
</dbReference>
<evidence type="ECO:0000259" key="4">
    <source>
        <dbReference type="PROSITE" id="PS50949"/>
    </source>
</evidence>
<accession>A0A1H3DPJ2</accession>
<dbReference type="PROSITE" id="PS50949">
    <property type="entry name" value="HTH_GNTR"/>
    <property type="match status" value="1"/>
</dbReference>
<dbReference type="SMART" id="SM00345">
    <property type="entry name" value="HTH_GNTR"/>
    <property type="match status" value="1"/>
</dbReference>
<dbReference type="AlphaFoldDB" id="A0A1H3DPJ2"/>
<keyword evidence="1" id="KW-0805">Transcription regulation</keyword>
<dbReference type="SUPFAM" id="SSF48008">
    <property type="entry name" value="GntR ligand-binding domain-like"/>
    <property type="match status" value="1"/>
</dbReference>
<evidence type="ECO:0000313" key="6">
    <source>
        <dbReference type="Proteomes" id="UP000199118"/>
    </source>
</evidence>
<dbReference type="Gene3D" id="1.10.10.10">
    <property type="entry name" value="Winged helix-like DNA-binding domain superfamily/Winged helix DNA-binding domain"/>
    <property type="match status" value="1"/>
</dbReference>
<dbReference type="SUPFAM" id="SSF46785">
    <property type="entry name" value="Winged helix' DNA-binding domain"/>
    <property type="match status" value="1"/>
</dbReference>
<dbReference type="Pfam" id="PF07729">
    <property type="entry name" value="FCD"/>
    <property type="match status" value="1"/>
</dbReference>
<keyword evidence="3" id="KW-0804">Transcription</keyword>
<keyword evidence="2" id="KW-0238">DNA-binding</keyword>
<reference evidence="5 6" key="1">
    <citation type="submission" date="2016-10" db="EMBL/GenBank/DDBJ databases">
        <authorList>
            <person name="de Groot N.N."/>
        </authorList>
    </citation>
    <scope>NUCLEOTIDE SEQUENCE [LARGE SCALE GENOMIC DNA]</scope>
    <source>
        <strain evidence="5 6">DSM 17890</strain>
    </source>
</reference>
<organism evidence="5 6">
    <name type="scientific">Albimonas donghaensis</name>
    <dbReference type="NCBI Taxonomy" id="356660"/>
    <lineage>
        <taxon>Bacteria</taxon>
        <taxon>Pseudomonadati</taxon>
        <taxon>Pseudomonadota</taxon>
        <taxon>Alphaproteobacteria</taxon>
        <taxon>Rhodobacterales</taxon>
        <taxon>Paracoccaceae</taxon>
        <taxon>Albimonas</taxon>
    </lineage>
</organism>
<dbReference type="InterPro" id="IPR036390">
    <property type="entry name" value="WH_DNA-bd_sf"/>
</dbReference>
<dbReference type="InterPro" id="IPR011711">
    <property type="entry name" value="GntR_C"/>
</dbReference>
<keyword evidence="6" id="KW-1185">Reference proteome</keyword>
<dbReference type="InterPro" id="IPR000524">
    <property type="entry name" value="Tscrpt_reg_HTH_GntR"/>
</dbReference>
<name>A0A1H3DPJ2_9RHOB</name>
<dbReference type="Proteomes" id="UP000199118">
    <property type="component" value="Unassembled WGS sequence"/>
</dbReference>
<dbReference type="Pfam" id="PF00392">
    <property type="entry name" value="GntR"/>
    <property type="match status" value="1"/>
</dbReference>
<dbReference type="PANTHER" id="PTHR43537">
    <property type="entry name" value="TRANSCRIPTIONAL REGULATOR, GNTR FAMILY"/>
    <property type="match status" value="1"/>
</dbReference>
<dbReference type="GO" id="GO:0003700">
    <property type="term" value="F:DNA-binding transcription factor activity"/>
    <property type="evidence" value="ECO:0007669"/>
    <property type="project" value="InterPro"/>
</dbReference>
<gene>
    <name evidence="5" type="ORF">SAMN05444336_10893</name>
</gene>
<dbReference type="PRINTS" id="PR00035">
    <property type="entry name" value="HTHGNTR"/>
</dbReference>
<evidence type="ECO:0000256" key="3">
    <source>
        <dbReference type="ARBA" id="ARBA00023163"/>
    </source>
</evidence>
<dbReference type="Gene3D" id="1.20.120.530">
    <property type="entry name" value="GntR ligand-binding domain-like"/>
    <property type="match status" value="1"/>
</dbReference>
<dbReference type="GO" id="GO:0003677">
    <property type="term" value="F:DNA binding"/>
    <property type="evidence" value="ECO:0007669"/>
    <property type="project" value="UniProtKB-KW"/>
</dbReference>
<evidence type="ECO:0000256" key="2">
    <source>
        <dbReference type="ARBA" id="ARBA00023125"/>
    </source>
</evidence>
<evidence type="ECO:0000313" key="5">
    <source>
        <dbReference type="EMBL" id="SDX68267.1"/>
    </source>
</evidence>